<accession>A0AAW1NPF5</accession>
<evidence type="ECO:0000313" key="4">
    <source>
        <dbReference type="Proteomes" id="UP001465755"/>
    </source>
</evidence>
<dbReference type="AlphaFoldDB" id="A0AAW1NPF5"/>
<evidence type="ECO:0000313" key="3">
    <source>
        <dbReference type="EMBL" id="KAK9786786.1"/>
    </source>
</evidence>
<keyword evidence="1" id="KW-0472">Membrane</keyword>
<organism evidence="3 4">
    <name type="scientific">Symbiochloris irregularis</name>
    <dbReference type="NCBI Taxonomy" id="706552"/>
    <lineage>
        <taxon>Eukaryota</taxon>
        <taxon>Viridiplantae</taxon>
        <taxon>Chlorophyta</taxon>
        <taxon>core chlorophytes</taxon>
        <taxon>Trebouxiophyceae</taxon>
        <taxon>Trebouxiales</taxon>
        <taxon>Trebouxiaceae</taxon>
        <taxon>Symbiochloris</taxon>
    </lineage>
</organism>
<sequence>MAWRFFRSCLVLIYPLASLVLTSGACSGAASKSLCTSGTCNSTQGLPCIGCSHKWGFDVFQWARASPEERPESPGAAWPPPITSPCPPEDCRTTPVTVLMRAQGGRSPAATGTQIIAVIQAAAHVLHICCNITGNHVSYLGTSQADPNEALNATAIALSIDSPAAQTTRAMSQLQAAQTDGTLKAYAQDVGLTGNWTLTLHHGQTQQATSGIANHLSSRALIGCASGAAIAVALGVLAVLKLKAKTRKRVRWDFAGYRPLCNSAC</sequence>
<evidence type="ECO:0000256" key="2">
    <source>
        <dbReference type="SAM" id="SignalP"/>
    </source>
</evidence>
<dbReference type="PROSITE" id="PS51257">
    <property type="entry name" value="PROKAR_LIPOPROTEIN"/>
    <property type="match status" value="1"/>
</dbReference>
<feature type="transmembrane region" description="Helical" evidence="1">
    <location>
        <begin position="220"/>
        <end position="240"/>
    </location>
</feature>
<keyword evidence="2" id="KW-0732">Signal</keyword>
<feature type="signal peptide" evidence="2">
    <location>
        <begin position="1"/>
        <end position="24"/>
    </location>
</feature>
<evidence type="ECO:0000256" key="1">
    <source>
        <dbReference type="SAM" id="Phobius"/>
    </source>
</evidence>
<gene>
    <name evidence="3" type="ORF">WJX73_006427</name>
</gene>
<proteinExistence type="predicted"/>
<reference evidence="3 4" key="1">
    <citation type="journal article" date="2024" name="Nat. Commun.">
        <title>Phylogenomics reveals the evolutionary origins of lichenization in chlorophyte algae.</title>
        <authorList>
            <person name="Puginier C."/>
            <person name="Libourel C."/>
            <person name="Otte J."/>
            <person name="Skaloud P."/>
            <person name="Haon M."/>
            <person name="Grisel S."/>
            <person name="Petersen M."/>
            <person name="Berrin J.G."/>
            <person name="Delaux P.M."/>
            <person name="Dal Grande F."/>
            <person name="Keller J."/>
        </authorList>
    </citation>
    <scope>NUCLEOTIDE SEQUENCE [LARGE SCALE GENOMIC DNA]</scope>
    <source>
        <strain evidence="3 4">SAG 2036</strain>
    </source>
</reference>
<comment type="caution">
    <text evidence="3">The sequence shown here is derived from an EMBL/GenBank/DDBJ whole genome shotgun (WGS) entry which is preliminary data.</text>
</comment>
<keyword evidence="1" id="KW-0812">Transmembrane</keyword>
<protein>
    <submittedName>
        <fullName evidence="3">Uncharacterized protein</fullName>
    </submittedName>
</protein>
<keyword evidence="1" id="KW-1133">Transmembrane helix</keyword>
<name>A0AAW1NPF5_9CHLO</name>
<keyword evidence="4" id="KW-1185">Reference proteome</keyword>
<dbReference type="Proteomes" id="UP001465755">
    <property type="component" value="Unassembled WGS sequence"/>
</dbReference>
<feature type="chain" id="PRO_5043710526" evidence="2">
    <location>
        <begin position="25"/>
        <end position="265"/>
    </location>
</feature>
<dbReference type="EMBL" id="JALJOQ010000264">
    <property type="protein sequence ID" value="KAK9786786.1"/>
    <property type="molecule type" value="Genomic_DNA"/>
</dbReference>